<evidence type="ECO:0000313" key="2">
    <source>
        <dbReference type="Proteomes" id="UP001054945"/>
    </source>
</evidence>
<comment type="caution">
    <text evidence="1">The sequence shown here is derived from an EMBL/GenBank/DDBJ whole genome shotgun (WGS) entry which is preliminary data.</text>
</comment>
<keyword evidence="2" id="KW-1185">Reference proteome</keyword>
<organism evidence="1 2">
    <name type="scientific">Caerostris extrusa</name>
    <name type="common">Bark spider</name>
    <name type="synonym">Caerostris bankana</name>
    <dbReference type="NCBI Taxonomy" id="172846"/>
    <lineage>
        <taxon>Eukaryota</taxon>
        <taxon>Metazoa</taxon>
        <taxon>Ecdysozoa</taxon>
        <taxon>Arthropoda</taxon>
        <taxon>Chelicerata</taxon>
        <taxon>Arachnida</taxon>
        <taxon>Araneae</taxon>
        <taxon>Araneomorphae</taxon>
        <taxon>Entelegynae</taxon>
        <taxon>Araneoidea</taxon>
        <taxon>Araneidae</taxon>
        <taxon>Caerostris</taxon>
    </lineage>
</organism>
<dbReference type="EMBL" id="BPLR01002341">
    <property type="protein sequence ID" value="GIX72705.1"/>
    <property type="molecule type" value="Genomic_DNA"/>
</dbReference>
<evidence type="ECO:0000313" key="1">
    <source>
        <dbReference type="EMBL" id="GIX72705.1"/>
    </source>
</evidence>
<name>A0AAV4MLF7_CAEEX</name>
<dbReference type="Proteomes" id="UP001054945">
    <property type="component" value="Unassembled WGS sequence"/>
</dbReference>
<proteinExistence type="predicted"/>
<gene>
    <name evidence="1" type="ORF">CEXT_705021</name>
</gene>
<accession>A0AAV4MLF7</accession>
<reference evidence="1 2" key="1">
    <citation type="submission" date="2021-06" db="EMBL/GenBank/DDBJ databases">
        <title>Caerostris extrusa draft genome.</title>
        <authorList>
            <person name="Kono N."/>
            <person name="Arakawa K."/>
        </authorList>
    </citation>
    <scope>NUCLEOTIDE SEQUENCE [LARGE SCALE GENOMIC DNA]</scope>
</reference>
<dbReference type="AlphaFoldDB" id="A0AAV4MLF7"/>
<sequence>NAAGIHRQLSLRLFSDHDLDLFLIQGRLLQPGIELSTTSRSIGTLSLISATLRAGAGLVSLAVKNALVHYQDSTPTLTLRKPLLFSHGGSFFQEHPAQPPSLPLNANLKRSNLKYTNLAALLIGTIITLTCSEPNFKLTTINNEERTRG</sequence>
<feature type="non-terminal residue" evidence="1">
    <location>
        <position position="1"/>
    </location>
</feature>
<protein>
    <submittedName>
        <fullName evidence="1">Uncharacterized protein</fullName>
    </submittedName>
</protein>